<feature type="compositionally biased region" description="Polar residues" evidence="1">
    <location>
        <begin position="76"/>
        <end position="86"/>
    </location>
</feature>
<keyword evidence="3" id="KW-1185">Reference proteome</keyword>
<proteinExistence type="predicted"/>
<name>A0AAV4PYL4_9ARAC</name>
<comment type="caution">
    <text evidence="2">The sequence shown here is derived from an EMBL/GenBank/DDBJ whole genome shotgun (WGS) entry which is preliminary data.</text>
</comment>
<evidence type="ECO:0000256" key="1">
    <source>
        <dbReference type="SAM" id="MobiDB-lite"/>
    </source>
</evidence>
<sequence length="96" mass="10721">MFLLSADIVGDSVGTSLFRVASSEVQLRLKLHPQNHDKDIHQYKKAKTLTQPPPYILAIRRGCMSALTLNIPQAGTPPHSCTSSSWRQKHGNFPFH</sequence>
<protein>
    <submittedName>
        <fullName evidence="2">Uncharacterized protein</fullName>
    </submittedName>
</protein>
<evidence type="ECO:0000313" key="2">
    <source>
        <dbReference type="EMBL" id="GIY02220.1"/>
    </source>
</evidence>
<dbReference type="Proteomes" id="UP001054837">
    <property type="component" value="Unassembled WGS sequence"/>
</dbReference>
<feature type="region of interest" description="Disordered" evidence="1">
    <location>
        <begin position="76"/>
        <end position="96"/>
    </location>
</feature>
<gene>
    <name evidence="2" type="ORF">CDAR_584661</name>
</gene>
<dbReference type="AlphaFoldDB" id="A0AAV4PYL4"/>
<reference evidence="2 3" key="1">
    <citation type="submission" date="2021-06" db="EMBL/GenBank/DDBJ databases">
        <title>Caerostris darwini draft genome.</title>
        <authorList>
            <person name="Kono N."/>
            <person name="Arakawa K."/>
        </authorList>
    </citation>
    <scope>NUCLEOTIDE SEQUENCE [LARGE SCALE GENOMIC DNA]</scope>
</reference>
<dbReference type="EMBL" id="BPLQ01003663">
    <property type="protein sequence ID" value="GIY02220.1"/>
    <property type="molecule type" value="Genomic_DNA"/>
</dbReference>
<organism evidence="2 3">
    <name type="scientific">Caerostris darwini</name>
    <dbReference type="NCBI Taxonomy" id="1538125"/>
    <lineage>
        <taxon>Eukaryota</taxon>
        <taxon>Metazoa</taxon>
        <taxon>Ecdysozoa</taxon>
        <taxon>Arthropoda</taxon>
        <taxon>Chelicerata</taxon>
        <taxon>Arachnida</taxon>
        <taxon>Araneae</taxon>
        <taxon>Araneomorphae</taxon>
        <taxon>Entelegynae</taxon>
        <taxon>Araneoidea</taxon>
        <taxon>Araneidae</taxon>
        <taxon>Caerostris</taxon>
    </lineage>
</organism>
<accession>A0AAV4PYL4</accession>
<evidence type="ECO:0000313" key="3">
    <source>
        <dbReference type="Proteomes" id="UP001054837"/>
    </source>
</evidence>